<keyword evidence="4" id="KW-1185">Reference proteome</keyword>
<dbReference type="PANTHER" id="PTHR46049">
    <property type="entry name" value="AGAP003327-PA"/>
    <property type="match status" value="1"/>
</dbReference>
<dbReference type="PANTHER" id="PTHR46049:SF10">
    <property type="entry name" value="MYOSIN VIIA"/>
    <property type="match status" value="1"/>
</dbReference>
<dbReference type="Gene3D" id="1.20.58.530">
    <property type="match status" value="1"/>
</dbReference>
<gene>
    <name evidence="3" type="ORF">M9458_013754</name>
</gene>
<keyword evidence="1" id="KW-0505">Motor protein</keyword>
<feature type="non-terminal residue" evidence="3">
    <location>
        <position position="1"/>
    </location>
</feature>
<protein>
    <recommendedName>
        <fullName evidence="2">Myosin motor domain-containing protein</fullName>
    </recommendedName>
</protein>
<dbReference type="InterPro" id="IPR001609">
    <property type="entry name" value="Myosin_head_motor_dom-like"/>
</dbReference>
<comment type="caution">
    <text evidence="1">Lacks conserved residue(s) required for the propagation of feature annotation.</text>
</comment>
<name>A0ABD0R089_CIRMR</name>
<dbReference type="SUPFAM" id="SSF52540">
    <property type="entry name" value="P-loop containing nucleoside triphosphate hydrolases"/>
    <property type="match status" value="1"/>
</dbReference>
<evidence type="ECO:0000313" key="4">
    <source>
        <dbReference type="Proteomes" id="UP001529510"/>
    </source>
</evidence>
<dbReference type="GO" id="GO:0016459">
    <property type="term" value="C:myosin complex"/>
    <property type="evidence" value="ECO:0007669"/>
    <property type="project" value="UniProtKB-KW"/>
</dbReference>
<dbReference type="GO" id="GO:0003779">
    <property type="term" value="F:actin binding"/>
    <property type="evidence" value="ECO:0007669"/>
    <property type="project" value="UniProtKB-KW"/>
</dbReference>
<comment type="caution">
    <text evidence="3">The sequence shown here is derived from an EMBL/GenBank/DDBJ whole genome shotgun (WGS) entry which is preliminary data.</text>
</comment>
<accession>A0ABD0R089</accession>
<keyword evidence="1" id="KW-0518">Myosin</keyword>
<evidence type="ECO:0000256" key="1">
    <source>
        <dbReference type="PROSITE-ProRule" id="PRU00782"/>
    </source>
</evidence>
<sequence length="115" mass="13431">FEQLCINFANEQLQQFFVKHVFKLEQQEYAREDIVWNNIEFNDNQRTLDVLAVKPLNVLALIDEESLFPKGTDASMLHKMNQVHGKGEIYLSPKNNHDTKFGIQHFAGVVYYDSK</sequence>
<dbReference type="Pfam" id="PF00063">
    <property type="entry name" value="Myosin_head"/>
    <property type="match status" value="1"/>
</dbReference>
<organism evidence="3 4">
    <name type="scientific">Cirrhinus mrigala</name>
    <name type="common">Mrigala</name>
    <dbReference type="NCBI Taxonomy" id="683832"/>
    <lineage>
        <taxon>Eukaryota</taxon>
        <taxon>Metazoa</taxon>
        <taxon>Chordata</taxon>
        <taxon>Craniata</taxon>
        <taxon>Vertebrata</taxon>
        <taxon>Euteleostomi</taxon>
        <taxon>Actinopterygii</taxon>
        <taxon>Neopterygii</taxon>
        <taxon>Teleostei</taxon>
        <taxon>Ostariophysi</taxon>
        <taxon>Cypriniformes</taxon>
        <taxon>Cyprinidae</taxon>
        <taxon>Labeoninae</taxon>
        <taxon>Labeonini</taxon>
        <taxon>Cirrhinus</taxon>
    </lineage>
</organism>
<comment type="similarity">
    <text evidence="1">Belongs to the TRAFAC class myosin-kinesin ATPase superfamily. Myosin family.</text>
</comment>
<dbReference type="InterPro" id="IPR051724">
    <property type="entry name" value="Actin_motor_Myosin"/>
</dbReference>
<dbReference type="EMBL" id="JAMKFB020000006">
    <property type="protein sequence ID" value="KAL0191056.1"/>
    <property type="molecule type" value="Genomic_DNA"/>
</dbReference>
<feature type="non-terminal residue" evidence="3">
    <location>
        <position position="115"/>
    </location>
</feature>
<dbReference type="PROSITE" id="PS51456">
    <property type="entry name" value="MYOSIN_MOTOR"/>
    <property type="match status" value="1"/>
</dbReference>
<dbReference type="InterPro" id="IPR027417">
    <property type="entry name" value="P-loop_NTPase"/>
</dbReference>
<evidence type="ECO:0000259" key="2">
    <source>
        <dbReference type="PROSITE" id="PS51456"/>
    </source>
</evidence>
<feature type="domain" description="Myosin motor" evidence="2">
    <location>
        <begin position="1"/>
        <end position="115"/>
    </location>
</feature>
<proteinExistence type="inferred from homology"/>
<dbReference type="AlphaFoldDB" id="A0ABD0R089"/>
<dbReference type="Proteomes" id="UP001529510">
    <property type="component" value="Unassembled WGS sequence"/>
</dbReference>
<evidence type="ECO:0000313" key="3">
    <source>
        <dbReference type="EMBL" id="KAL0191056.1"/>
    </source>
</evidence>
<reference evidence="3 4" key="1">
    <citation type="submission" date="2024-05" db="EMBL/GenBank/DDBJ databases">
        <title>Genome sequencing and assembly of Indian major carp, Cirrhinus mrigala (Hamilton, 1822).</title>
        <authorList>
            <person name="Mohindra V."/>
            <person name="Chowdhury L.M."/>
            <person name="Lal K."/>
            <person name="Jena J.K."/>
        </authorList>
    </citation>
    <scope>NUCLEOTIDE SEQUENCE [LARGE SCALE GENOMIC DNA]</scope>
    <source>
        <strain evidence="3">CM1030</strain>
        <tissue evidence="3">Blood</tissue>
    </source>
</reference>
<keyword evidence="1" id="KW-0009">Actin-binding</keyword>